<accession>A0A8H9K389</accession>
<evidence type="ECO:0000313" key="1">
    <source>
        <dbReference type="EMBL" id="HAS6679756.1"/>
    </source>
</evidence>
<reference evidence="1" key="2">
    <citation type="submission" date="2019-12" db="EMBL/GenBank/DDBJ databases">
        <authorList>
            <consortium name="NCBI Pathogen Detection Project"/>
        </authorList>
    </citation>
    <scope>NUCLEOTIDE SEQUENCE</scope>
    <source>
        <strain evidence="1">1930</strain>
    </source>
</reference>
<dbReference type="PANTHER" id="PTHR38978:SF2">
    <property type="entry name" value="DUF2787 DOMAIN-CONTAINING PROTEIN"/>
    <property type="match status" value="1"/>
</dbReference>
<name>A0A8H9K389_VIBPH</name>
<dbReference type="Pfam" id="PF10980">
    <property type="entry name" value="DUF2787"/>
    <property type="match status" value="1"/>
</dbReference>
<protein>
    <submittedName>
        <fullName evidence="1">DUF2787 domain-containing protein</fullName>
    </submittedName>
</protein>
<sequence length="160" mass="18250">MSKQSSIRTQIGFLTHRISGKAFPVSDRLATCLVKTLASYITLKGEVAESLLSSHRVVFNFRNKNYSAEGGGFRSVEICLLRSADGDWQYQYVTEFAYIGNYYPELEKALDFDFHSCGAYSCGIPMRNQQEANELYQLWEHNFLAYFEMDAYDDISITSA</sequence>
<dbReference type="EMBL" id="DACQKT010000017">
    <property type="protein sequence ID" value="HAS6679756.1"/>
    <property type="molecule type" value="Genomic_DNA"/>
</dbReference>
<reference evidence="1" key="1">
    <citation type="journal article" date="2018" name="Genome Biol.">
        <title>SKESA: strategic k-mer extension for scrupulous assemblies.</title>
        <authorList>
            <person name="Souvorov A."/>
            <person name="Agarwala R."/>
            <person name="Lipman D.J."/>
        </authorList>
    </citation>
    <scope>NUCLEOTIDE SEQUENCE</scope>
    <source>
        <strain evidence="1">1930</strain>
    </source>
</reference>
<dbReference type="PANTHER" id="PTHR38978">
    <property type="entry name" value="DUF2787 DOMAIN-CONTAINING PROTEIN"/>
    <property type="match status" value="1"/>
</dbReference>
<dbReference type="RefSeq" id="WP_114867852.1">
    <property type="nucleotide sequence ID" value="NZ_CP034289.1"/>
</dbReference>
<dbReference type="AlphaFoldDB" id="A0A8H9K389"/>
<proteinExistence type="predicted"/>
<dbReference type="InterPro" id="IPR021248">
    <property type="entry name" value="DUF2787"/>
</dbReference>
<organism evidence="1">
    <name type="scientific">Vibrio parahaemolyticus</name>
    <dbReference type="NCBI Taxonomy" id="670"/>
    <lineage>
        <taxon>Bacteria</taxon>
        <taxon>Pseudomonadati</taxon>
        <taxon>Pseudomonadota</taxon>
        <taxon>Gammaproteobacteria</taxon>
        <taxon>Vibrionales</taxon>
        <taxon>Vibrionaceae</taxon>
        <taxon>Vibrio</taxon>
    </lineage>
</organism>
<dbReference type="Gene3D" id="3.10.450.430">
    <property type="entry name" value="Protein of unknown function DUF2787"/>
    <property type="match status" value="1"/>
</dbReference>
<gene>
    <name evidence="1" type="ORF">I7278_23510</name>
</gene>
<dbReference type="Proteomes" id="UP000856022">
    <property type="component" value="Unassembled WGS sequence"/>
</dbReference>
<comment type="caution">
    <text evidence="1">The sequence shown here is derived from an EMBL/GenBank/DDBJ whole genome shotgun (WGS) entry which is preliminary data.</text>
</comment>